<dbReference type="PROSITE" id="PS50110">
    <property type="entry name" value="RESPONSE_REGULATORY"/>
    <property type="match status" value="1"/>
</dbReference>
<dbReference type="Proteomes" id="UP000219452">
    <property type="component" value="Unassembled WGS sequence"/>
</dbReference>
<evidence type="ECO:0000259" key="2">
    <source>
        <dbReference type="PROSITE" id="PS50110"/>
    </source>
</evidence>
<feature type="modified residue" description="4-aspartylphosphate" evidence="1">
    <location>
        <position position="59"/>
    </location>
</feature>
<keyword evidence="1" id="KW-0597">Phosphoprotein</keyword>
<evidence type="ECO:0000313" key="4">
    <source>
        <dbReference type="Proteomes" id="UP000219452"/>
    </source>
</evidence>
<keyword evidence="4" id="KW-1185">Reference proteome</keyword>
<dbReference type="SMART" id="SM00448">
    <property type="entry name" value="REC"/>
    <property type="match status" value="1"/>
</dbReference>
<dbReference type="InterPro" id="IPR001789">
    <property type="entry name" value="Sig_transdc_resp-reg_receiver"/>
</dbReference>
<dbReference type="Gene3D" id="3.40.50.2300">
    <property type="match status" value="1"/>
</dbReference>
<accession>A0A286G4A7</accession>
<name>A0A286G4A7_9BACT</name>
<feature type="domain" description="Response regulatory" evidence="2">
    <location>
        <begin position="6"/>
        <end position="128"/>
    </location>
</feature>
<organism evidence="3 4">
    <name type="scientific">Spirosoma fluviale</name>
    <dbReference type="NCBI Taxonomy" id="1597977"/>
    <lineage>
        <taxon>Bacteria</taxon>
        <taxon>Pseudomonadati</taxon>
        <taxon>Bacteroidota</taxon>
        <taxon>Cytophagia</taxon>
        <taxon>Cytophagales</taxon>
        <taxon>Cytophagaceae</taxon>
        <taxon>Spirosoma</taxon>
    </lineage>
</organism>
<dbReference type="RefSeq" id="WP_097126933.1">
    <property type="nucleotide sequence ID" value="NZ_OCNH01000002.1"/>
</dbReference>
<evidence type="ECO:0000313" key="3">
    <source>
        <dbReference type="EMBL" id="SOD90380.1"/>
    </source>
</evidence>
<dbReference type="InterPro" id="IPR052893">
    <property type="entry name" value="TCS_response_regulator"/>
</dbReference>
<gene>
    <name evidence="3" type="ORF">SAMN06269250_3396</name>
</gene>
<dbReference type="SUPFAM" id="SSF52172">
    <property type="entry name" value="CheY-like"/>
    <property type="match status" value="1"/>
</dbReference>
<protein>
    <submittedName>
        <fullName evidence="3">Response regulator receiver domain-containing protein</fullName>
    </submittedName>
</protein>
<dbReference type="AlphaFoldDB" id="A0A286G4A7"/>
<dbReference type="EMBL" id="OCNH01000002">
    <property type="protein sequence ID" value="SOD90380.1"/>
    <property type="molecule type" value="Genomic_DNA"/>
</dbReference>
<reference evidence="4" key="1">
    <citation type="submission" date="2017-09" db="EMBL/GenBank/DDBJ databases">
        <authorList>
            <person name="Varghese N."/>
            <person name="Submissions S."/>
        </authorList>
    </citation>
    <scope>NUCLEOTIDE SEQUENCE [LARGE SCALE GENOMIC DNA]</scope>
    <source>
        <strain evidence="4">DSM 29961</strain>
    </source>
</reference>
<proteinExistence type="predicted"/>
<sequence>MNKKGPIIVIEDDEDDQILLTQAIKKLAIRNEIIFFQDPEEALTYLLSTDIEPFIVLSDINMPKLSGLELREKVHANESLRLKCIPYLFFTTSAEQQHVIDAYSKSVQGFFVKPSSLDKLEQMMRKIIDYWQECTSPDFVG</sequence>
<dbReference type="PANTHER" id="PTHR44520">
    <property type="entry name" value="RESPONSE REGULATOR RCP1-RELATED"/>
    <property type="match status" value="1"/>
</dbReference>
<evidence type="ECO:0000256" key="1">
    <source>
        <dbReference type="PROSITE-ProRule" id="PRU00169"/>
    </source>
</evidence>
<dbReference type="InterPro" id="IPR011006">
    <property type="entry name" value="CheY-like_superfamily"/>
</dbReference>
<dbReference type="GO" id="GO:0000160">
    <property type="term" value="P:phosphorelay signal transduction system"/>
    <property type="evidence" value="ECO:0007669"/>
    <property type="project" value="InterPro"/>
</dbReference>
<dbReference type="PANTHER" id="PTHR44520:SF2">
    <property type="entry name" value="RESPONSE REGULATOR RCP1"/>
    <property type="match status" value="1"/>
</dbReference>
<dbReference type="Pfam" id="PF00072">
    <property type="entry name" value="Response_reg"/>
    <property type="match status" value="1"/>
</dbReference>
<dbReference type="OrthoDB" id="958614at2"/>